<reference evidence="3" key="1">
    <citation type="submission" date="2022-11" db="UniProtKB">
        <authorList>
            <consortium name="WormBaseParasite"/>
        </authorList>
    </citation>
    <scope>IDENTIFICATION</scope>
</reference>
<accession>A0A915IR49</accession>
<dbReference type="WBParaSite" id="nRc.2.0.1.t16340-RA">
    <property type="protein sequence ID" value="nRc.2.0.1.t16340-RA"/>
    <property type="gene ID" value="nRc.2.0.1.g16340"/>
</dbReference>
<feature type="compositionally biased region" description="Basic and acidic residues" evidence="1">
    <location>
        <begin position="310"/>
        <end position="326"/>
    </location>
</feature>
<feature type="compositionally biased region" description="Basic and acidic residues" evidence="1">
    <location>
        <begin position="336"/>
        <end position="359"/>
    </location>
</feature>
<protein>
    <submittedName>
        <fullName evidence="3">Uncharacterized protein</fullName>
    </submittedName>
</protein>
<proteinExistence type="predicted"/>
<evidence type="ECO:0000256" key="1">
    <source>
        <dbReference type="SAM" id="MobiDB-lite"/>
    </source>
</evidence>
<sequence>MLQLKPFIPPPAKDVFNFEAARPKDWTPLFSLVDGEHTIIISSDGADDWAGTYALLSTQFRTNRQKKKRSHTPIYACPLPTTASAPGSTTEEQLRLDDISSPAPVPMEELTPDQPVNMETEADTATLDHMLMDIPEETTANNVTAIDLAPHAPAIDLLIYLTKPLVLPSPPIITTVAAVRYIPPVRFSQQIISDSQWNTLAAPLKAYSLPPPPSSMLFLEHHWHNYSLALQDQIKEILLPPMTPAPAAPQQMPPVPMAAIVTQLVPQWMAMQLPQMVSMDIQQLQQPSTSTTNLDRYRQPIHKPAQQEEVESRKAHSTHTMDEPHAGCRPPLSTSHTERRKTLSEWTTRRHEQWAKQKE</sequence>
<dbReference type="AlphaFoldDB" id="A0A915IR49"/>
<organism evidence="2 3">
    <name type="scientific">Romanomermis culicivorax</name>
    <name type="common">Nematode worm</name>
    <dbReference type="NCBI Taxonomy" id="13658"/>
    <lineage>
        <taxon>Eukaryota</taxon>
        <taxon>Metazoa</taxon>
        <taxon>Ecdysozoa</taxon>
        <taxon>Nematoda</taxon>
        <taxon>Enoplea</taxon>
        <taxon>Dorylaimia</taxon>
        <taxon>Mermithida</taxon>
        <taxon>Mermithoidea</taxon>
        <taxon>Mermithidae</taxon>
        <taxon>Romanomermis</taxon>
    </lineage>
</organism>
<name>A0A915IR49_ROMCU</name>
<feature type="compositionally biased region" description="Polar residues" evidence="1">
    <location>
        <begin position="284"/>
        <end position="294"/>
    </location>
</feature>
<evidence type="ECO:0000313" key="3">
    <source>
        <dbReference type="WBParaSite" id="nRc.2.0.1.t16340-RA"/>
    </source>
</evidence>
<dbReference type="Proteomes" id="UP000887565">
    <property type="component" value="Unplaced"/>
</dbReference>
<keyword evidence="2" id="KW-1185">Reference proteome</keyword>
<feature type="region of interest" description="Disordered" evidence="1">
    <location>
        <begin position="284"/>
        <end position="359"/>
    </location>
</feature>
<evidence type="ECO:0000313" key="2">
    <source>
        <dbReference type="Proteomes" id="UP000887565"/>
    </source>
</evidence>